<evidence type="ECO:0000256" key="6">
    <source>
        <dbReference type="ARBA" id="ARBA00023136"/>
    </source>
</evidence>
<dbReference type="AlphaFoldDB" id="A0A1B0B0E8"/>
<dbReference type="EMBL" id="JXJN01006750">
    <property type="status" value="NOT_ANNOTATED_CDS"/>
    <property type="molecule type" value="Genomic_DNA"/>
</dbReference>
<keyword evidence="3" id="KW-1000">Mitochondrion outer membrane</keyword>
<evidence type="ECO:0000259" key="8">
    <source>
        <dbReference type="Pfam" id="PF17171"/>
    </source>
</evidence>
<keyword evidence="4" id="KW-0653">Protein transport</keyword>
<feature type="domain" description="Metaxin glutathione S-transferase" evidence="8">
    <location>
        <begin position="181"/>
        <end position="238"/>
    </location>
</feature>
<dbReference type="InterPro" id="IPR050931">
    <property type="entry name" value="Mito_Protein_Transport_Metaxin"/>
</dbReference>
<keyword evidence="6" id="KW-0472">Membrane</keyword>
<dbReference type="GO" id="GO:0007005">
    <property type="term" value="P:mitochondrion organization"/>
    <property type="evidence" value="ECO:0007669"/>
    <property type="project" value="TreeGrafter"/>
</dbReference>
<dbReference type="PANTHER" id="PTHR12289">
    <property type="entry name" value="METAXIN RELATED"/>
    <property type="match status" value="1"/>
</dbReference>
<evidence type="ECO:0000256" key="3">
    <source>
        <dbReference type="ARBA" id="ARBA00022787"/>
    </source>
</evidence>
<sequence length="424" mass="49595">MGDMNEPWPNDAVLYQPFEDEQILLAEKASCSAVKAYLRMCNLPYDVQFRANAEFMSPGGHMTKLPVLKVSGFVLAEFEPIVNFVEQRSESISRWMMEDEKTEMRSFICLIENTFTLAEMYCSFMLKGVYDEVTAPRNGCVFPWPLNKIQNLSKRHQAEKMLKIYQWTDMNFDDVLEKVSTCCRYLEMKLEESFGPYFYGERPCELDALVFGHLSSILTTNLPNNGIAQTVGQFKLLMQAARFVEYKCFQKNVMFSLEIVILVGLRLSITILLHFMVGRIEIRRWNLVRSQQSPLRTISCSINEKYRSFLVGLGINYYTAMPLSGKVDMKILSFYLQMPRSIYRNFDKCNLKWEQKQEQELEEPFKLTSAKRLNPTKFEKKYADSFLYNWGQLVAEFMLKHIFDFLRVVFSNFQSLGFFPIPLQ</sequence>
<evidence type="ECO:0000313" key="9">
    <source>
        <dbReference type="EnsemblMetazoa" id="GPPI014730-PA"/>
    </source>
</evidence>
<dbReference type="GO" id="GO:0015031">
    <property type="term" value="P:protein transport"/>
    <property type="evidence" value="ECO:0007669"/>
    <property type="project" value="UniProtKB-KW"/>
</dbReference>
<feature type="domain" description="Mitochondrial outer membrane transport complex Sam37/metaxin N-terminal" evidence="7">
    <location>
        <begin position="31"/>
        <end position="155"/>
    </location>
</feature>
<accession>A0A1B0B0E8</accession>
<comment type="subcellular location">
    <subcellularLocation>
        <location evidence="1">Mitochondrion outer membrane</location>
    </subcellularLocation>
</comment>
<reference evidence="9" key="2">
    <citation type="submission" date="2020-05" db="UniProtKB">
        <authorList>
            <consortium name="EnsemblMetazoa"/>
        </authorList>
    </citation>
    <scope>IDENTIFICATION</scope>
    <source>
        <strain evidence="9">IAEA</strain>
    </source>
</reference>
<dbReference type="PANTHER" id="PTHR12289:SF38">
    <property type="entry name" value="METAXIN-2"/>
    <property type="match status" value="1"/>
</dbReference>
<evidence type="ECO:0000259" key="7">
    <source>
        <dbReference type="Pfam" id="PF10568"/>
    </source>
</evidence>
<keyword evidence="2" id="KW-0813">Transport</keyword>
<keyword evidence="5" id="KW-0496">Mitochondrion</keyword>
<evidence type="ECO:0008006" key="11">
    <source>
        <dbReference type="Google" id="ProtNLM"/>
    </source>
</evidence>
<proteinExistence type="predicted"/>
<dbReference type="STRING" id="67801.A0A1B0B0E8"/>
<dbReference type="EnsemblMetazoa" id="GPPI014730-RA">
    <property type="protein sequence ID" value="GPPI014730-PA"/>
    <property type="gene ID" value="GPPI014730"/>
</dbReference>
<evidence type="ECO:0000256" key="4">
    <source>
        <dbReference type="ARBA" id="ARBA00022927"/>
    </source>
</evidence>
<evidence type="ECO:0000256" key="2">
    <source>
        <dbReference type="ARBA" id="ARBA00022448"/>
    </source>
</evidence>
<dbReference type="GO" id="GO:0001401">
    <property type="term" value="C:SAM complex"/>
    <property type="evidence" value="ECO:0007669"/>
    <property type="project" value="InterPro"/>
</dbReference>
<organism evidence="9 10">
    <name type="scientific">Glossina palpalis gambiensis</name>
    <dbReference type="NCBI Taxonomy" id="67801"/>
    <lineage>
        <taxon>Eukaryota</taxon>
        <taxon>Metazoa</taxon>
        <taxon>Ecdysozoa</taxon>
        <taxon>Arthropoda</taxon>
        <taxon>Hexapoda</taxon>
        <taxon>Insecta</taxon>
        <taxon>Pterygota</taxon>
        <taxon>Neoptera</taxon>
        <taxon>Endopterygota</taxon>
        <taxon>Diptera</taxon>
        <taxon>Brachycera</taxon>
        <taxon>Muscomorpha</taxon>
        <taxon>Hippoboscoidea</taxon>
        <taxon>Glossinidae</taxon>
        <taxon>Glossina</taxon>
    </lineage>
</organism>
<dbReference type="InterPro" id="IPR019564">
    <property type="entry name" value="Sam37/metaxin_N"/>
</dbReference>
<evidence type="ECO:0000256" key="1">
    <source>
        <dbReference type="ARBA" id="ARBA00004294"/>
    </source>
</evidence>
<keyword evidence="10" id="KW-1185">Reference proteome</keyword>
<evidence type="ECO:0000313" key="10">
    <source>
        <dbReference type="Proteomes" id="UP000092460"/>
    </source>
</evidence>
<name>A0A1B0B0E8_9MUSC</name>
<dbReference type="VEuPathDB" id="VectorBase:GPPI014730"/>
<protein>
    <recommendedName>
        <fullName evidence="11">Metaxin-2</fullName>
    </recommendedName>
</protein>
<dbReference type="Pfam" id="PF10568">
    <property type="entry name" value="Tom37"/>
    <property type="match status" value="1"/>
</dbReference>
<reference evidence="10" key="1">
    <citation type="submission" date="2015-01" db="EMBL/GenBank/DDBJ databases">
        <authorList>
            <person name="Aksoy S."/>
            <person name="Warren W."/>
            <person name="Wilson R.K."/>
        </authorList>
    </citation>
    <scope>NUCLEOTIDE SEQUENCE [LARGE SCALE GENOMIC DNA]</scope>
    <source>
        <strain evidence="10">IAEA</strain>
    </source>
</reference>
<dbReference type="Pfam" id="PF17171">
    <property type="entry name" value="GST_C_6"/>
    <property type="match status" value="1"/>
</dbReference>
<dbReference type="Proteomes" id="UP000092460">
    <property type="component" value="Unassembled WGS sequence"/>
</dbReference>
<evidence type="ECO:0000256" key="5">
    <source>
        <dbReference type="ARBA" id="ARBA00023128"/>
    </source>
</evidence>
<dbReference type="InterPro" id="IPR033468">
    <property type="entry name" value="Metaxin_GST"/>
</dbReference>